<evidence type="ECO:0000256" key="5">
    <source>
        <dbReference type="ARBA" id="ARBA00022825"/>
    </source>
</evidence>
<dbReference type="InterPro" id="IPR001254">
    <property type="entry name" value="Trypsin_dom"/>
</dbReference>
<dbReference type="RefSeq" id="WP_132695677.1">
    <property type="nucleotide sequence ID" value="NZ_SLVM01000016.1"/>
</dbReference>
<dbReference type="PROSITE" id="PS50240">
    <property type="entry name" value="TRYPSIN_DOM"/>
    <property type="match status" value="1"/>
</dbReference>
<evidence type="ECO:0000256" key="4">
    <source>
        <dbReference type="ARBA" id="ARBA00022801"/>
    </source>
</evidence>
<keyword evidence="9" id="KW-1185">Reference proteome</keyword>
<dbReference type="InterPro" id="IPR008256">
    <property type="entry name" value="Peptidase_S1B"/>
</dbReference>
<keyword evidence="2 6" id="KW-0645">Protease</keyword>
<dbReference type="PANTHER" id="PTHR15462:SF8">
    <property type="entry name" value="SERINE PROTEASE"/>
    <property type="match status" value="1"/>
</dbReference>
<dbReference type="EC" id="3.4.21.-" evidence="6"/>
<comment type="similarity">
    <text evidence="1 6">Belongs to the peptidase S1B family.</text>
</comment>
<accession>A0A4V6NJQ0</accession>
<dbReference type="GO" id="GO:0006508">
    <property type="term" value="P:proteolysis"/>
    <property type="evidence" value="ECO:0007669"/>
    <property type="project" value="UniProtKB-KW"/>
</dbReference>
<dbReference type="InterPro" id="IPR009003">
    <property type="entry name" value="Peptidase_S1_PA"/>
</dbReference>
<evidence type="ECO:0000313" key="8">
    <source>
        <dbReference type="EMBL" id="TCM82592.1"/>
    </source>
</evidence>
<feature type="domain" description="Peptidase S1" evidence="7">
    <location>
        <begin position="19"/>
        <end position="273"/>
    </location>
</feature>
<keyword evidence="4 6" id="KW-0378">Hydrolase</keyword>
<proteinExistence type="inferred from homology"/>
<reference evidence="8 9" key="1">
    <citation type="submission" date="2019-03" db="EMBL/GenBank/DDBJ databases">
        <title>Genomic Encyclopedia of Type Strains, Phase IV (KMG-IV): sequencing the most valuable type-strain genomes for metagenomic binning, comparative biology and taxonomic classification.</title>
        <authorList>
            <person name="Goeker M."/>
        </authorList>
    </citation>
    <scope>NUCLEOTIDE SEQUENCE [LARGE SCALE GENOMIC DNA]</scope>
    <source>
        <strain evidence="8 9">DSM 21153</strain>
    </source>
</reference>
<organism evidence="8 9">
    <name type="scientific">Rhodovulum steppense</name>
    <dbReference type="NCBI Taxonomy" id="540251"/>
    <lineage>
        <taxon>Bacteria</taxon>
        <taxon>Pseudomonadati</taxon>
        <taxon>Pseudomonadota</taxon>
        <taxon>Alphaproteobacteria</taxon>
        <taxon>Rhodobacterales</taxon>
        <taxon>Paracoccaceae</taxon>
        <taxon>Rhodovulum</taxon>
    </lineage>
</organism>
<protein>
    <recommendedName>
        <fullName evidence="6">Serine protease</fullName>
        <ecNumber evidence="6">3.4.21.-</ecNumber>
    </recommendedName>
</protein>
<sequence length="273" mass="27992">MRRPRLSLGLMLALVAFPALGDTGLRRLGQRAELLGWEAVGRLDHAAGAFCTGVLVAPDLVLTAAHCLFDGQGQRVDPRGLTFRAGLSEGAAIAEVAGRRAVIHEGYRPGEGDALARLGADAALVQLAEPIPAGVAAPFVAGRAVGRGGAVSVVSYARGREEALSWQPGCTVLDRGAGVYAFSCDVWFGSSGAPVFETSSGRARIVSIVSGGLREDGRSIAYGPDAGAALDALAAALRAGRGVFPREGVDARRLPVAGSDGARGEIGARFVRP</sequence>
<keyword evidence="3" id="KW-0732">Signal</keyword>
<keyword evidence="5 6" id="KW-0720">Serine protease</keyword>
<dbReference type="Proteomes" id="UP000295277">
    <property type="component" value="Unassembled WGS sequence"/>
</dbReference>
<dbReference type="PRINTS" id="PR00839">
    <property type="entry name" value="V8PROTEASE"/>
</dbReference>
<evidence type="ECO:0000256" key="1">
    <source>
        <dbReference type="ARBA" id="ARBA00008764"/>
    </source>
</evidence>
<dbReference type="InterPro" id="IPR018114">
    <property type="entry name" value="TRYPSIN_HIS"/>
</dbReference>
<dbReference type="EMBL" id="SLVM01000016">
    <property type="protein sequence ID" value="TCM82592.1"/>
    <property type="molecule type" value="Genomic_DNA"/>
</dbReference>
<dbReference type="PANTHER" id="PTHR15462">
    <property type="entry name" value="SERINE PROTEASE"/>
    <property type="match status" value="1"/>
</dbReference>
<dbReference type="SUPFAM" id="SSF50494">
    <property type="entry name" value="Trypsin-like serine proteases"/>
    <property type="match status" value="1"/>
</dbReference>
<dbReference type="GO" id="GO:0004252">
    <property type="term" value="F:serine-type endopeptidase activity"/>
    <property type="evidence" value="ECO:0007669"/>
    <property type="project" value="InterPro"/>
</dbReference>
<dbReference type="Gene3D" id="2.40.10.10">
    <property type="entry name" value="Trypsin-like serine proteases"/>
    <property type="match status" value="2"/>
</dbReference>
<evidence type="ECO:0000256" key="6">
    <source>
        <dbReference type="RuleBase" id="RU004296"/>
    </source>
</evidence>
<dbReference type="InterPro" id="IPR043504">
    <property type="entry name" value="Peptidase_S1_PA_chymotrypsin"/>
</dbReference>
<evidence type="ECO:0000256" key="3">
    <source>
        <dbReference type="ARBA" id="ARBA00022729"/>
    </source>
</evidence>
<evidence type="ECO:0000313" key="9">
    <source>
        <dbReference type="Proteomes" id="UP000295277"/>
    </source>
</evidence>
<dbReference type="AlphaFoldDB" id="A0A4V6NJQ0"/>
<dbReference type="Pfam" id="PF13365">
    <property type="entry name" value="Trypsin_2"/>
    <property type="match status" value="1"/>
</dbReference>
<dbReference type="PROSITE" id="PS00134">
    <property type="entry name" value="TRYPSIN_HIS"/>
    <property type="match status" value="1"/>
</dbReference>
<dbReference type="InterPro" id="IPR050966">
    <property type="entry name" value="Glutamyl_endopeptidase"/>
</dbReference>
<comment type="caution">
    <text evidence="8">The sequence shown here is derived from an EMBL/GenBank/DDBJ whole genome shotgun (WGS) entry which is preliminary data.</text>
</comment>
<dbReference type="OrthoDB" id="267336at2"/>
<evidence type="ECO:0000256" key="2">
    <source>
        <dbReference type="ARBA" id="ARBA00022670"/>
    </source>
</evidence>
<gene>
    <name evidence="8" type="ORF">EV216_11647</name>
</gene>
<name>A0A4V6NJQ0_9RHOB</name>
<evidence type="ECO:0000259" key="7">
    <source>
        <dbReference type="PROSITE" id="PS50240"/>
    </source>
</evidence>